<comment type="caution">
    <text evidence="2">The sequence shown here is derived from an EMBL/GenBank/DDBJ whole genome shotgun (WGS) entry which is preliminary data.</text>
</comment>
<protein>
    <submittedName>
        <fullName evidence="2">Uncharacterized protein</fullName>
    </submittedName>
</protein>
<accession>A0A392VZ41</accession>
<sequence length="69" mass="7283">AELMKEGGGKLRRQKKRVGRSLSQKTITRGDITNSDGAGELGTVVPESPEGLNLEVVTTTMHPVPPSGI</sequence>
<feature type="non-terminal residue" evidence="2">
    <location>
        <position position="1"/>
    </location>
</feature>
<evidence type="ECO:0000313" key="2">
    <source>
        <dbReference type="EMBL" id="MCI92723.1"/>
    </source>
</evidence>
<feature type="compositionally biased region" description="Polar residues" evidence="1">
    <location>
        <begin position="21"/>
        <end position="36"/>
    </location>
</feature>
<feature type="region of interest" description="Disordered" evidence="1">
    <location>
        <begin position="1"/>
        <end position="50"/>
    </location>
</feature>
<dbReference type="Proteomes" id="UP000265520">
    <property type="component" value="Unassembled WGS sequence"/>
</dbReference>
<dbReference type="EMBL" id="LXQA011308631">
    <property type="protein sequence ID" value="MCI92723.1"/>
    <property type="molecule type" value="Genomic_DNA"/>
</dbReference>
<keyword evidence="3" id="KW-1185">Reference proteome</keyword>
<feature type="non-terminal residue" evidence="2">
    <location>
        <position position="69"/>
    </location>
</feature>
<dbReference type="AlphaFoldDB" id="A0A392VZ41"/>
<feature type="compositionally biased region" description="Basic residues" evidence="1">
    <location>
        <begin position="10"/>
        <end position="19"/>
    </location>
</feature>
<organism evidence="2 3">
    <name type="scientific">Trifolium medium</name>
    <dbReference type="NCBI Taxonomy" id="97028"/>
    <lineage>
        <taxon>Eukaryota</taxon>
        <taxon>Viridiplantae</taxon>
        <taxon>Streptophyta</taxon>
        <taxon>Embryophyta</taxon>
        <taxon>Tracheophyta</taxon>
        <taxon>Spermatophyta</taxon>
        <taxon>Magnoliopsida</taxon>
        <taxon>eudicotyledons</taxon>
        <taxon>Gunneridae</taxon>
        <taxon>Pentapetalae</taxon>
        <taxon>rosids</taxon>
        <taxon>fabids</taxon>
        <taxon>Fabales</taxon>
        <taxon>Fabaceae</taxon>
        <taxon>Papilionoideae</taxon>
        <taxon>50 kb inversion clade</taxon>
        <taxon>NPAAA clade</taxon>
        <taxon>Hologalegina</taxon>
        <taxon>IRL clade</taxon>
        <taxon>Trifolieae</taxon>
        <taxon>Trifolium</taxon>
    </lineage>
</organism>
<evidence type="ECO:0000256" key="1">
    <source>
        <dbReference type="SAM" id="MobiDB-lite"/>
    </source>
</evidence>
<reference evidence="2 3" key="1">
    <citation type="journal article" date="2018" name="Front. Plant Sci.">
        <title>Red Clover (Trifolium pratense) and Zigzag Clover (T. medium) - A Picture of Genomic Similarities and Differences.</title>
        <authorList>
            <person name="Dluhosova J."/>
            <person name="Istvanek J."/>
            <person name="Nedelnik J."/>
            <person name="Repkova J."/>
        </authorList>
    </citation>
    <scope>NUCLEOTIDE SEQUENCE [LARGE SCALE GENOMIC DNA]</scope>
    <source>
        <strain evidence="3">cv. 10/8</strain>
        <tissue evidence="2">Leaf</tissue>
    </source>
</reference>
<name>A0A392VZ41_9FABA</name>
<evidence type="ECO:0000313" key="3">
    <source>
        <dbReference type="Proteomes" id="UP000265520"/>
    </source>
</evidence>
<proteinExistence type="predicted"/>